<feature type="binding site" evidence="8">
    <location>
        <position position="49"/>
    </location>
    <ligand>
        <name>NAD(+)</name>
        <dbReference type="ChEBI" id="CHEBI:57540"/>
    </ligand>
</feature>
<dbReference type="CDD" id="cd05293">
    <property type="entry name" value="LDH_1"/>
    <property type="match status" value="1"/>
</dbReference>
<feature type="active site" description="Proton acceptor" evidence="7">
    <location>
        <position position="190"/>
    </location>
</feature>
<gene>
    <name evidence="12" type="ORF">KP509_18G010800</name>
</gene>
<dbReference type="InterPro" id="IPR011304">
    <property type="entry name" value="L-lactate_DH"/>
</dbReference>
<feature type="domain" description="Lactate/malate dehydrogenase N-terminal" evidence="10">
    <location>
        <begin position="19"/>
        <end position="157"/>
    </location>
</feature>
<dbReference type="PIRSF" id="PIRSF000102">
    <property type="entry name" value="Lac_mal_DH"/>
    <property type="match status" value="1"/>
</dbReference>
<dbReference type="SUPFAM" id="SSF51735">
    <property type="entry name" value="NAD(P)-binding Rossmann-fold domains"/>
    <property type="match status" value="1"/>
</dbReference>
<dbReference type="PANTHER" id="PTHR43128">
    <property type="entry name" value="L-2-HYDROXYCARBOXYLATE DEHYDROGENASE (NAD(P)(+))"/>
    <property type="match status" value="1"/>
</dbReference>
<dbReference type="InterPro" id="IPR018177">
    <property type="entry name" value="L-lactate_DH_AS"/>
</dbReference>
<reference evidence="12" key="1">
    <citation type="submission" date="2021-08" db="EMBL/GenBank/DDBJ databases">
        <title>WGS assembly of Ceratopteris richardii.</title>
        <authorList>
            <person name="Marchant D.B."/>
            <person name="Chen G."/>
            <person name="Jenkins J."/>
            <person name="Shu S."/>
            <person name="Leebens-Mack J."/>
            <person name="Grimwood J."/>
            <person name="Schmutz J."/>
            <person name="Soltis P."/>
            <person name="Soltis D."/>
            <person name="Chen Z.-H."/>
        </authorList>
    </citation>
    <scope>NUCLEOTIDE SEQUENCE</scope>
    <source>
        <strain evidence="12">Whitten #5841</strain>
        <tissue evidence="12">Leaf</tissue>
    </source>
</reference>
<dbReference type="SUPFAM" id="SSF56327">
    <property type="entry name" value="LDH C-terminal domain-like"/>
    <property type="match status" value="1"/>
</dbReference>
<dbReference type="Pfam" id="PF00056">
    <property type="entry name" value="Ldh_1_N"/>
    <property type="match status" value="1"/>
</dbReference>
<evidence type="ECO:0000256" key="3">
    <source>
        <dbReference type="ARBA" id="ARBA00012967"/>
    </source>
</evidence>
<dbReference type="InterPro" id="IPR022383">
    <property type="entry name" value="Lactate/malate_DH_C"/>
</dbReference>
<evidence type="ECO:0000256" key="5">
    <source>
        <dbReference type="ARBA" id="ARBA00023027"/>
    </source>
</evidence>
<dbReference type="InterPro" id="IPR015955">
    <property type="entry name" value="Lactate_DH/Glyco_Ohase_4_C"/>
</dbReference>
<evidence type="ECO:0000313" key="13">
    <source>
        <dbReference type="Proteomes" id="UP000825935"/>
    </source>
</evidence>
<dbReference type="AlphaFoldDB" id="A0A8T2SMF2"/>
<dbReference type="GO" id="GO:0006089">
    <property type="term" value="P:lactate metabolic process"/>
    <property type="evidence" value="ECO:0007669"/>
    <property type="project" value="TreeGrafter"/>
</dbReference>
<dbReference type="FunFam" id="3.40.50.720:FF:000018">
    <property type="entry name" value="Malate dehydrogenase"/>
    <property type="match status" value="1"/>
</dbReference>
<comment type="similarity">
    <text evidence="2">Belongs to the LDH/MDH superfamily. LDH family.</text>
</comment>
<dbReference type="NCBIfam" id="TIGR01771">
    <property type="entry name" value="L-LDH-NAD"/>
    <property type="match status" value="1"/>
</dbReference>
<feature type="domain" description="Lactate/malate dehydrogenase C-terminal" evidence="11">
    <location>
        <begin position="160"/>
        <end position="320"/>
    </location>
</feature>
<evidence type="ECO:0000256" key="8">
    <source>
        <dbReference type="PIRSR" id="PIRSR000102-3"/>
    </source>
</evidence>
<comment type="caution">
    <text evidence="12">The sequence shown here is derived from an EMBL/GenBank/DDBJ whole genome shotgun (WGS) entry which is preliminary data.</text>
</comment>
<evidence type="ECO:0000313" key="12">
    <source>
        <dbReference type="EMBL" id="KAH7365141.1"/>
    </source>
</evidence>
<evidence type="ECO:0000256" key="4">
    <source>
        <dbReference type="ARBA" id="ARBA00023002"/>
    </source>
</evidence>
<comment type="pathway">
    <text evidence="1 9">Fermentation; pyruvate fermentation to lactate; (S)-lactate from pyruvate: step 1/1.</text>
</comment>
<dbReference type="GO" id="GO:0005737">
    <property type="term" value="C:cytoplasm"/>
    <property type="evidence" value="ECO:0007669"/>
    <property type="project" value="InterPro"/>
</dbReference>
<keyword evidence="13" id="KW-1185">Reference proteome</keyword>
<dbReference type="Gene3D" id="3.40.50.720">
    <property type="entry name" value="NAD(P)-binding Rossmann-like Domain"/>
    <property type="match status" value="1"/>
</dbReference>
<dbReference type="EC" id="1.1.1.27" evidence="3 9"/>
<feature type="binding site" evidence="8">
    <location>
        <begin position="24"/>
        <end position="29"/>
    </location>
    <ligand>
        <name>NAD(+)</name>
        <dbReference type="ChEBI" id="CHEBI:57540"/>
    </ligand>
</feature>
<dbReference type="PANTHER" id="PTHR43128:SF16">
    <property type="entry name" value="L-LACTATE DEHYDROGENASE"/>
    <property type="match status" value="1"/>
</dbReference>
<dbReference type="InterPro" id="IPR001557">
    <property type="entry name" value="L-lactate/malate_DH"/>
</dbReference>
<evidence type="ECO:0000259" key="11">
    <source>
        <dbReference type="Pfam" id="PF02866"/>
    </source>
</evidence>
<evidence type="ECO:0000256" key="7">
    <source>
        <dbReference type="PIRSR" id="PIRSR000102-1"/>
    </source>
</evidence>
<organism evidence="12 13">
    <name type="scientific">Ceratopteris richardii</name>
    <name type="common">Triangle waterfern</name>
    <dbReference type="NCBI Taxonomy" id="49495"/>
    <lineage>
        <taxon>Eukaryota</taxon>
        <taxon>Viridiplantae</taxon>
        <taxon>Streptophyta</taxon>
        <taxon>Embryophyta</taxon>
        <taxon>Tracheophyta</taxon>
        <taxon>Polypodiopsida</taxon>
        <taxon>Polypodiidae</taxon>
        <taxon>Polypodiales</taxon>
        <taxon>Pteridineae</taxon>
        <taxon>Pteridaceae</taxon>
        <taxon>Parkerioideae</taxon>
        <taxon>Ceratopteris</taxon>
    </lineage>
</organism>
<dbReference type="PROSITE" id="PS00064">
    <property type="entry name" value="L_LDH"/>
    <property type="match status" value="1"/>
</dbReference>
<keyword evidence="4 9" id="KW-0560">Oxidoreductase</keyword>
<dbReference type="HAMAP" id="MF_00488">
    <property type="entry name" value="Lactate_dehydrog"/>
    <property type="match status" value="1"/>
</dbReference>
<protein>
    <recommendedName>
        <fullName evidence="3 9">L-lactate dehydrogenase</fullName>
        <ecNumber evidence="3 9">1.1.1.27</ecNumber>
    </recommendedName>
</protein>
<name>A0A8T2SMF2_CERRI</name>
<dbReference type="InterPro" id="IPR036291">
    <property type="entry name" value="NAD(P)-bd_dom_sf"/>
</dbReference>
<feature type="binding site" evidence="8">
    <location>
        <position position="110"/>
    </location>
    <ligand>
        <name>NAD(+)</name>
        <dbReference type="ChEBI" id="CHEBI:57540"/>
    </ligand>
</feature>
<dbReference type="InterPro" id="IPR001236">
    <property type="entry name" value="Lactate/malate_DH_N"/>
</dbReference>
<accession>A0A8T2SMF2</accession>
<comment type="catalytic activity">
    <reaction evidence="6 9">
        <text>(S)-lactate + NAD(+) = pyruvate + NADH + H(+)</text>
        <dbReference type="Rhea" id="RHEA:23444"/>
        <dbReference type="ChEBI" id="CHEBI:15361"/>
        <dbReference type="ChEBI" id="CHEBI:15378"/>
        <dbReference type="ChEBI" id="CHEBI:16651"/>
        <dbReference type="ChEBI" id="CHEBI:57540"/>
        <dbReference type="ChEBI" id="CHEBI:57945"/>
        <dbReference type="EC" id="1.1.1.27"/>
    </reaction>
</comment>
<evidence type="ECO:0000256" key="1">
    <source>
        <dbReference type="ARBA" id="ARBA00004843"/>
    </source>
</evidence>
<dbReference type="EMBL" id="CM035423">
    <property type="protein sequence ID" value="KAH7365141.1"/>
    <property type="molecule type" value="Genomic_DNA"/>
</dbReference>
<evidence type="ECO:0000256" key="9">
    <source>
        <dbReference type="RuleBase" id="RU000496"/>
    </source>
</evidence>
<proteinExistence type="inferred from homology"/>
<dbReference type="Gene3D" id="3.90.110.10">
    <property type="entry name" value="Lactate dehydrogenase/glycoside hydrolase, family 4, C-terminal"/>
    <property type="match status" value="1"/>
</dbReference>
<evidence type="ECO:0000256" key="6">
    <source>
        <dbReference type="ARBA" id="ARBA00049258"/>
    </source>
</evidence>
<dbReference type="Pfam" id="PF02866">
    <property type="entry name" value="Ldh_1_C"/>
    <property type="match status" value="1"/>
</dbReference>
<evidence type="ECO:0000259" key="10">
    <source>
        <dbReference type="Pfam" id="PF00056"/>
    </source>
</evidence>
<dbReference type="OrthoDB" id="5405561at2759"/>
<feature type="binding site" evidence="8">
    <location>
        <begin position="133"/>
        <end position="135"/>
    </location>
    <ligand>
        <name>NAD(+)</name>
        <dbReference type="ChEBI" id="CHEBI:57540"/>
    </ligand>
</feature>
<sequence length="329" mass="36093">MFTTIPGSDLPYHVKTSSKITVVGVGNVGMACAQTCVTEGLVDELALVDIQADKLRGEMLDLQHAAAFLPRVNIMADSDYAVSEGSDICIVTAGARQREGESRLSLLGRNLSLFKSIIPQLVRYSPDTILLIVSNPVDILTYLSWKISGFPPNRVIGTGTNLDSSRLRFLIADKFDVNAHNVHGYMVGEHGDSSVPLWSTLTIANMPVLSICDKDGVKYSRESLQELHKMVVGGAYEVIKLKGYTSWAIGYSTASLVKSLLRDQRRIHPVSVLAKGFYGIDKDVYLSLPSQLGRAGVLGVASVQMIEEERRKLHESSETIWDIQNQLQI</sequence>
<evidence type="ECO:0000256" key="2">
    <source>
        <dbReference type="ARBA" id="ARBA00006054"/>
    </source>
</evidence>
<dbReference type="Proteomes" id="UP000825935">
    <property type="component" value="Chromosome 18"/>
</dbReference>
<dbReference type="PRINTS" id="PR00086">
    <property type="entry name" value="LLDHDRGNASE"/>
</dbReference>
<keyword evidence="5 8" id="KW-0520">NAD</keyword>
<dbReference type="GO" id="GO:0004459">
    <property type="term" value="F:L-lactate dehydrogenase (NAD+) activity"/>
    <property type="evidence" value="ECO:0007669"/>
    <property type="project" value="UniProtKB-EC"/>
</dbReference>